<dbReference type="InterPro" id="IPR041633">
    <property type="entry name" value="Polbeta"/>
</dbReference>
<dbReference type="Gene3D" id="3.30.460.10">
    <property type="entry name" value="Beta Polymerase, domain 2"/>
    <property type="match status" value="1"/>
</dbReference>
<dbReference type="InterPro" id="IPR043519">
    <property type="entry name" value="NT_sf"/>
</dbReference>
<proteinExistence type="predicted"/>
<dbReference type="RefSeq" id="WP_115499401.1">
    <property type="nucleotide sequence ID" value="NZ_JACRTI010000018.1"/>
</dbReference>
<dbReference type="AlphaFoldDB" id="A0A3D8HEF5"/>
<evidence type="ECO:0000259" key="1">
    <source>
        <dbReference type="Pfam" id="PF18765"/>
    </source>
</evidence>
<keyword evidence="3" id="KW-0808">Transferase</keyword>
<protein>
    <submittedName>
        <fullName evidence="3">Nucleotidyltransferase domain-containing protein</fullName>
    </submittedName>
</protein>
<sequence length="102" mass="11957">MKYGLTDTEINKLCDLFARYKEIEKVLLYGSRAKGNYKPFSDVDLTLIGEKLTHSDINQITWAIDDLLLPYQFDISLFHKLTNPDLMEHIQRKGIVFYQKKS</sequence>
<dbReference type="SUPFAM" id="SSF81301">
    <property type="entry name" value="Nucleotidyltransferase"/>
    <property type="match status" value="1"/>
</dbReference>
<dbReference type="Proteomes" id="UP000256321">
    <property type="component" value="Unassembled WGS sequence"/>
</dbReference>
<dbReference type="Pfam" id="PF18765">
    <property type="entry name" value="Polbeta"/>
    <property type="match status" value="1"/>
</dbReference>
<evidence type="ECO:0000313" key="2">
    <source>
        <dbReference type="EMBL" id="MBC8601900.1"/>
    </source>
</evidence>
<dbReference type="GO" id="GO:0016740">
    <property type="term" value="F:transferase activity"/>
    <property type="evidence" value="ECO:0007669"/>
    <property type="project" value="UniProtKB-KW"/>
</dbReference>
<organism evidence="3 4">
    <name type="scientific">Parabacteroides acidifaciens</name>
    <dbReference type="NCBI Taxonomy" id="2290935"/>
    <lineage>
        <taxon>Bacteria</taxon>
        <taxon>Pseudomonadati</taxon>
        <taxon>Bacteroidota</taxon>
        <taxon>Bacteroidia</taxon>
        <taxon>Bacteroidales</taxon>
        <taxon>Tannerellaceae</taxon>
        <taxon>Parabacteroides</taxon>
    </lineage>
</organism>
<dbReference type="EMBL" id="JACRTI010000018">
    <property type="protein sequence ID" value="MBC8601900.1"/>
    <property type="molecule type" value="Genomic_DNA"/>
</dbReference>
<feature type="domain" description="Polymerase beta nucleotidyltransferase" evidence="1">
    <location>
        <begin position="11"/>
        <end position="101"/>
    </location>
</feature>
<name>A0A3D8HEF5_9BACT</name>
<dbReference type="CDD" id="cd05403">
    <property type="entry name" value="NT_KNTase_like"/>
    <property type="match status" value="1"/>
</dbReference>
<reference evidence="2 5" key="2">
    <citation type="submission" date="2020-08" db="EMBL/GenBank/DDBJ databases">
        <title>Genome public.</title>
        <authorList>
            <person name="Liu C."/>
            <person name="Sun Q."/>
        </authorList>
    </citation>
    <scope>NUCLEOTIDE SEQUENCE [LARGE SCALE GENOMIC DNA]</scope>
    <source>
        <strain evidence="2 5">426_9</strain>
    </source>
</reference>
<evidence type="ECO:0000313" key="4">
    <source>
        <dbReference type="Proteomes" id="UP000256321"/>
    </source>
</evidence>
<comment type="caution">
    <text evidence="3">The sequence shown here is derived from an EMBL/GenBank/DDBJ whole genome shotgun (WGS) entry which is preliminary data.</text>
</comment>
<accession>A0A3D8HEF5</accession>
<dbReference type="InterPro" id="IPR052548">
    <property type="entry name" value="Type_VII_TA_antitoxin"/>
</dbReference>
<dbReference type="PANTHER" id="PTHR33933:SF1">
    <property type="entry name" value="PROTEIN ADENYLYLTRANSFERASE MNTA-RELATED"/>
    <property type="match status" value="1"/>
</dbReference>
<evidence type="ECO:0000313" key="5">
    <source>
        <dbReference type="Proteomes" id="UP000629596"/>
    </source>
</evidence>
<keyword evidence="5" id="KW-1185">Reference proteome</keyword>
<dbReference type="Proteomes" id="UP000629596">
    <property type="component" value="Unassembled WGS sequence"/>
</dbReference>
<evidence type="ECO:0000313" key="3">
    <source>
        <dbReference type="EMBL" id="RDU49354.1"/>
    </source>
</evidence>
<reference evidence="3 4" key="1">
    <citation type="submission" date="2018-07" db="EMBL/GenBank/DDBJ databases">
        <title>Parabacteroides acidifaciens nov. sp., isolated from human feces.</title>
        <authorList>
            <person name="Wang Y.J."/>
        </authorList>
    </citation>
    <scope>NUCLEOTIDE SEQUENCE [LARGE SCALE GENOMIC DNA]</scope>
    <source>
        <strain evidence="3 4">426-9</strain>
    </source>
</reference>
<gene>
    <name evidence="3" type="ORF">DWU89_09460</name>
    <name evidence="2" type="ORF">H8784_09240</name>
</gene>
<dbReference type="PANTHER" id="PTHR33933">
    <property type="entry name" value="NUCLEOTIDYLTRANSFERASE"/>
    <property type="match status" value="1"/>
</dbReference>
<dbReference type="EMBL" id="QREV01000018">
    <property type="protein sequence ID" value="RDU49354.1"/>
    <property type="molecule type" value="Genomic_DNA"/>
</dbReference>